<protein>
    <submittedName>
        <fullName evidence="1">Uncharacterized protein</fullName>
    </submittedName>
</protein>
<gene>
    <name evidence="1" type="ORF">S01H4_21247</name>
</gene>
<sequence>KAENLDALHYLRIGNELYLRGGKAESYTIKETGNISYGDWWSLSFEAGGSRKPFNKASWEKALAEAENYIIKRRGSSSEVTFNPPIITWVHPELIPILS</sequence>
<accession>X1C2N2</accession>
<proteinExistence type="predicted"/>
<dbReference type="EMBL" id="BART01009608">
    <property type="protein sequence ID" value="GAG78646.1"/>
    <property type="molecule type" value="Genomic_DNA"/>
</dbReference>
<reference evidence="1" key="1">
    <citation type="journal article" date="2014" name="Front. Microbiol.">
        <title>High frequency of phylogenetically diverse reductive dehalogenase-homologous genes in deep subseafloor sedimentary metagenomes.</title>
        <authorList>
            <person name="Kawai M."/>
            <person name="Futagami T."/>
            <person name="Toyoda A."/>
            <person name="Takaki Y."/>
            <person name="Nishi S."/>
            <person name="Hori S."/>
            <person name="Arai W."/>
            <person name="Tsubouchi T."/>
            <person name="Morono Y."/>
            <person name="Uchiyama I."/>
            <person name="Ito T."/>
            <person name="Fujiyama A."/>
            <person name="Inagaki F."/>
            <person name="Takami H."/>
        </authorList>
    </citation>
    <scope>NUCLEOTIDE SEQUENCE</scope>
    <source>
        <strain evidence="1">Expedition CK06-06</strain>
    </source>
</reference>
<name>X1C2N2_9ZZZZ</name>
<feature type="non-terminal residue" evidence="1">
    <location>
        <position position="1"/>
    </location>
</feature>
<evidence type="ECO:0000313" key="1">
    <source>
        <dbReference type="EMBL" id="GAG78646.1"/>
    </source>
</evidence>
<dbReference type="AlphaFoldDB" id="X1C2N2"/>
<organism evidence="1">
    <name type="scientific">marine sediment metagenome</name>
    <dbReference type="NCBI Taxonomy" id="412755"/>
    <lineage>
        <taxon>unclassified sequences</taxon>
        <taxon>metagenomes</taxon>
        <taxon>ecological metagenomes</taxon>
    </lineage>
</organism>
<comment type="caution">
    <text evidence="1">The sequence shown here is derived from an EMBL/GenBank/DDBJ whole genome shotgun (WGS) entry which is preliminary data.</text>
</comment>